<organism evidence="2 3">
    <name type="scientific">Mycolicibacterium conceptionense</name>
    <dbReference type="NCBI Taxonomy" id="451644"/>
    <lineage>
        <taxon>Bacteria</taxon>
        <taxon>Bacillati</taxon>
        <taxon>Actinomycetota</taxon>
        <taxon>Actinomycetes</taxon>
        <taxon>Mycobacteriales</taxon>
        <taxon>Mycobacteriaceae</taxon>
        <taxon>Mycolicibacterium</taxon>
    </lineage>
</organism>
<evidence type="ECO:0000313" key="3">
    <source>
        <dbReference type="Proteomes" id="UP000093779"/>
    </source>
</evidence>
<dbReference type="Pfam" id="PF14594">
    <property type="entry name" value="Sipho_Gp37"/>
    <property type="match status" value="1"/>
</dbReference>
<dbReference type="InterPro" id="IPR029432">
    <property type="entry name" value="Gp28/Gp37-like_dom"/>
</dbReference>
<evidence type="ECO:0000313" key="2">
    <source>
        <dbReference type="EMBL" id="OBF29836.1"/>
    </source>
</evidence>
<accession>A0A1A1YEU4</accession>
<sequence length="571" mass="64193">MTAVLDYTPPVLDFDTLDLEAQCEAIWAETLKQEQAEKALRRQRPVGKLWDGEWMLQHLLDGEISAEFSWISNDSGPGQTTLPFDSPQSQWIWEMQERIDRGEGRNVHITVEHCGARWGGRLENATHRVTEDGDEVLIVTWLHDYENAKWYSVWSNPWLPAFVQWPRAFVLAGPVPWIGLLSLHLQFIREHNPIITIPDDPLDFASYIEGLDMSTWQNVVKPVTFLDALQEGWIWGVVSSRWSNWHDMIRIMLEDGEFSVVPTRYLDGDPEPWEGANLRHGTLWWDIQDNSGVYIGTSHGGTLFDGLARTVAEFGEDFIDSTLNLVEDTTVPKEYFLPGLRLTKKEMPYVVLRAGGDSAIQTSDLTISPAKGIQVNVGGHSMPGVNETISASIQAAFDILGGLAQIGSLGGTVDTLVKPLYEDTIAAWWSVKSTGRAQQSGWSRYFEYQQDGANKAYTIASLMVLRAGFWATKTTVSCQVTMSDAAPWMVGDRGLGHYWLDSRVGLSIDSDPRKKVEMDRARRIDLKWSPDNPYADWITTIGDDRALQDPAQRAWGKIEALVAAARELGVW</sequence>
<comment type="caution">
    <text evidence="2">The sequence shown here is derived from an EMBL/GenBank/DDBJ whole genome shotgun (WGS) entry which is preliminary data.</text>
</comment>
<dbReference type="EMBL" id="LZHX01000004">
    <property type="protein sequence ID" value="OBF29836.1"/>
    <property type="molecule type" value="Genomic_DNA"/>
</dbReference>
<gene>
    <name evidence="2" type="ORF">A5726_30040</name>
</gene>
<dbReference type="Proteomes" id="UP000093779">
    <property type="component" value="Unassembled WGS sequence"/>
</dbReference>
<feature type="domain" description="Gp28/Gp37-like" evidence="1">
    <location>
        <begin position="48"/>
        <end position="543"/>
    </location>
</feature>
<dbReference type="AlphaFoldDB" id="A0A1A1YEU4"/>
<reference evidence="2 3" key="1">
    <citation type="submission" date="2016-06" db="EMBL/GenBank/DDBJ databases">
        <authorList>
            <person name="Kjaerup R.B."/>
            <person name="Dalgaard T.S."/>
            <person name="Juul-Madsen H.R."/>
        </authorList>
    </citation>
    <scope>NUCLEOTIDE SEQUENCE [LARGE SCALE GENOMIC DNA]</scope>
    <source>
        <strain evidence="2 3">ACS1953</strain>
    </source>
</reference>
<evidence type="ECO:0000259" key="1">
    <source>
        <dbReference type="Pfam" id="PF14594"/>
    </source>
</evidence>
<proteinExistence type="predicted"/>
<name>A0A1A1YEU4_9MYCO</name>
<protein>
    <recommendedName>
        <fullName evidence="1">Gp28/Gp37-like domain-containing protein</fullName>
    </recommendedName>
</protein>
<dbReference type="RefSeq" id="WP_064894081.1">
    <property type="nucleotide sequence ID" value="NZ_JAYXBU010000018.1"/>
</dbReference>